<protein>
    <submittedName>
        <fullName evidence="2">Uncharacterized protein</fullName>
    </submittedName>
</protein>
<dbReference type="InterPro" id="IPR011990">
    <property type="entry name" value="TPR-like_helical_dom_sf"/>
</dbReference>
<evidence type="ECO:0000313" key="2">
    <source>
        <dbReference type="EMBL" id="KAI6659098.1"/>
    </source>
</evidence>
<dbReference type="Pfam" id="PF08238">
    <property type="entry name" value="Sel1"/>
    <property type="match status" value="5"/>
</dbReference>
<comment type="similarity">
    <text evidence="1">Belongs to the sel-1 family.</text>
</comment>
<evidence type="ECO:0000256" key="1">
    <source>
        <dbReference type="ARBA" id="ARBA00038101"/>
    </source>
</evidence>
<dbReference type="GO" id="GO:0036503">
    <property type="term" value="P:ERAD pathway"/>
    <property type="evidence" value="ECO:0007669"/>
    <property type="project" value="TreeGrafter"/>
</dbReference>
<name>A0AAV7KCZ1_9METZ</name>
<sequence>MLRQILKLNRITSLSLRAISREYNSTNKPIGNMILRKSVYSSHIQLIYRRFSTEPLPELDFGEFIPLFNRNMIDFYIRERFAVIFNVLKDGTQFKLTKEDVGDLNASYLRHFCQIMVDANDANPSIPTHRLILPILRYFVDYPYVPGQWMLYNLALALNRYASTDEEREELMAIIKEFDAIHFMQGRHILAKVYYEGRHVKQNFVAALALLEINVRTAYMPSLILLAIMLRDGNGVTQDYSRAAEIFLSAGLKEDPDGFILLAELYQKGLGVEKSDIRALQYMKDAAKLKSKVGIHNVGCAYFIGRGCEQSYIKAFNQFRKAAELGNPLSQINLGNMYYNGLGVAKNLKEARKWYVQASSMKREALDLVKIVDEKIVESMEKTNKE</sequence>
<dbReference type="EMBL" id="JAKMXF010000066">
    <property type="protein sequence ID" value="KAI6659098.1"/>
    <property type="molecule type" value="Genomic_DNA"/>
</dbReference>
<evidence type="ECO:0000313" key="3">
    <source>
        <dbReference type="Proteomes" id="UP001165289"/>
    </source>
</evidence>
<dbReference type="SUPFAM" id="SSF81901">
    <property type="entry name" value="HCP-like"/>
    <property type="match status" value="1"/>
</dbReference>
<accession>A0AAV7KCZ1</accession>
<keyword evidence="3" id="KW-1185">Reference proteome</keyword>
<gene>
    <name evidence="2" type="ORF">LOD99_14774</name>
</gene>
<dbReference type="Proteomes" id="UP001165289">
    <property type="component" value="Unassembled WGS sequence"/>
</dbReference>
<reference evidence="2 3" key="1">
    <citation type="journal article" date="2023" name="BMC Biol.">
        <title>The compact genome of the sponge Oopsacas minuta (Hexactinellida) is lacking key metazoan core genes.</title>
        <authorList>
            <person name="Santini S."/>
            <person name="Schenkelaars Q."/>
            <person name="Jourda C."/>
            <person name="Duchesne M."/>
            <person name="Belahbib H."/>
            <person name="Rocher C."/>
            <person name="Selva M."/>
            <person name="Riesgo A."/>
            <person name="Vervoort M."/>
            <person name="Leys S.P."/>
            <person name="Kodjabachian L."/>
            <person name="Le Bivic A."/>
            <person name="Borchiellini C."/>
            <person name="Claverie J.M."/>
            <person name="Renard E."/>
        </authorList>
    </citation>
    <scope>NUCLEOTIDE SEQUENCE [LARGE SCALE GENOMIC DNA]</scope>
    <source>
        <strain evidence="2">SPO-2</strain>
    </source>
</reference>
<dbReference type="PANTHER" id="PTHR11102:SF161">
    <property type="match status" value="1"/>
</dbReference>
<dbReference type="AlphaFoldDB" id="A0AAV7KCZ1"/>
<dbReference type="PANTHER" id="PTHR11102">
    <property type="entry name" value="SEL-1-LIKE PROTEIN"/>
    <property type="match status" value="1"/>
</dbReference>
<proteinExistence type="inferred from homology"/>
<dbReference type="InterPro" id="IPR050767">
    <property type="entry name" value="Sel1_AlgK"/>
</dbReference>
<dbReference type="InterPro" id="IPR006597">
    <property type="entry name" value="Sel1-like"/>
</dbReference>
<dbReference type="SMART" id="SM00671">
    <property type="entry name" value="SEL1"/>
    <property type="match status" value="5"/>
</dbReference>
<comment type="caution">
    <text evidence="2">The sequence shown here is derived from an EMBL/GenBank/DDBJ whole genome shotgun (WGS) entry which is preliminary data.</text>
</comment>
<dbReference type="Gene3D" id="1.25.40.10">
    <property type="entry name" value="Tetratricopeptide repeat domain"/>
    <property type="match status" value="1"/>
</dbReference>
<organism evidence="2 3">
    <name type="scientific">Oopsacas minuta</name>
    <dbReference type="NCBI Taxonomy" id="111878"/>
    <lineage>
        <taxon>Eukaryota</taxon>
        <taxon>Metazoa</taxon>
        <taxon>Porifera</taxon>
        <taxon>Hexactinellida</taxon>
        <taxon>Hexasterophora</taxon>
        <taxon>Lyssacinosida</taxon>
        <taxon>Leucopsacidae</taxon>
        <taxon>Oopsacas</taxon>
    </lineage>
</organism>
<dbReference type="GO" id="GO:0005789">
    <property type="term" value="C:endoplasmic reticulum membrane"/>
    <property type="evidence" value="ECO:0007669"/>
    <property type="project" value="TreeGrafter"/>
</dbReference>